<accession>A0A8K1CBY9</accession>
<evidence type="ECO:0000256" key="1">
    <source>
        <dbReference type="SAM" id="Coils"/>
    </source>
</evidence>
<dbReference type="Proteomes" id="UP000794436">
    <property type="component" value="Unassembled WGS sequence"/>
</dbReference>
<dbReference type="EMBL" id="SPLM01000109">
    <property type="protein sequence ID" value="TMW59858.1"/>
    <property type="molecule type" value="Genomic_DNA"/>
</dbReference>
<reference evidence="2" key="1">
    <citation type="submission" date="2019-03" db="EMBL/GenBank/DDBJ databases">
        <title>Long read genome sequence of the mycoparasitic Pythium oligandrum ATCC 38472 isolated from sugarbeet rhizosphere.</title>
        <authorList>
            <person name="Gaulin E."/>
        </authorList>
    </citation>
    <scope>NUCLEOTIDE SEQUENCE</scope>
    <source>
        <strain evidence="2">ATCC 38472_TT</strain>
    </source>
</reference>
<comment type="caution">
    <text evidence="2">The sequence shown here is derived from an EMBL/GenBank/DDBJ whole genome shotgun (WGS) entry which is preliminary data.</text>
</comment>
<proteinExistence type="predicted"/>
<feature type="coiled-coil region" evidence="1">
    <location>
        <begin position="90"/>
        <end position="117"/>
    </location>
</feature>
<keyword evidence="3" id="KW-1185">Reference proteome</keyword>
<sequence length="416" mass="46877">MRSQVMKQVAIGHKEREIDGKGKTANVTMELKLDDDPETLRAALELIDATMDTQLDVPADHVDAVDAAVDQTSPVPPPVTGRRRRPRDDILLLRQRVAQLQTRLLQLRRQSNRAALEASLLEVTPTTVWKRIALQQMKHRRNAEMENEKLHVLFRSQLMVGQRLLSLLRRADAKHLVPSSQADQTQTVDIQSREEQDRHANELFARVDRVFADEVFQSDHTSFYDVRAHNSGTNESTVDTYAGWVVPCESTEVAETLWANMTQIEGSKVCKSLRMNIEALDDTLLASFCISTAAQAERVYGSCAGTALYRRYRTSDDTVVIVTVMSGKMLGSTSTSHDEDIAAFEEQVMRIRPVQSLGGEVHTQVHISRHIRLTFSAEHSSARQSITTASIELMLLKVEDDITRKQEMVEELLQAH</sequence>
<evidence type="ECO:0000313" key="2">
    <source>
        <dbReference type="EMBL" id="TMW59858.1"/>
    </source>
</evidence>
<protein>
    <submittedName>
        <fullName evidence="2">Uncharacterized protein</fullName>
    </submittedName>
</protein>
<dbReference type="AlphaFoldDB" id="A0A8K1CBY9"/>
<organism evidence="2 3">
    <name type="scientific">Pythium oligandrum</name>
    <name type="common">Mycoparasitic fungus</name>
    <dbReference type="NCBI Taxonomy" id="41045"/>
    <lineage>
        <taxon>Eukaryota</taxon>
        <taxon>Sar</taxon>
        <taxon>Stramenopiles</taxon>
        <taxon>Oomycota</taxon>
        <taxon>Peronosporomycetes</taxon>
        <taxon>Pythiales</taxon>
        <taxon>Pythiaceae</taxon>
        <taxon>Pythium</taxon>
    </lineage>
</organism>
<evidence type="ECO:0000313" key="3">
    <source>
        <dbReference type="Proteomes" id="UP000794436"/>
    </source>
</evidence>
<name>A0A8K1CBY9_PYTOL</name>
<keyword evidence="1" id="KW-0175">Coiled coil</keyword>
<dbReference type="OrthoDB" id="128190at2759"/>
<gene>
    <name evidence="2" type="ORF">Poli38472_004927</name>
</gene>